<feature type="compositionally biased region" description="Basic and acidic residues" evidence="1">
    <location>
        <begin position="16"/>
        <end position="36"/>
    </location>
</feature>
<reference evidence="3" key="1">
    <citation type="journal article" date="2011" name="Nat. Biotechnol.">
        <title>The genomic sequence of the Chinese hamster ovary (CHO)-K1 cell line.</title>
        <authorList>
            <person name="Xu X."/>
            <person name="Nagarajan H."/>
            <person name="Lewis N.E."/>
            <person name="Pan S."/>
            <person name="Cai Z."/>
            <person name="Liu X."/>
            <person name="Chen W."/>
            <person name="Xie M."/>
            <person name="Wang W."/>
            <person name="Hammond S."/>
            <person name="Andersen M.R."/>
            <person name="Neff N."/>
            <person name="Passarelli B."/>
            <person name="Koh W."/>
            <person name="Fan H.C."/>
            <person name="Wang J."/>
            <person name="Gui Y."/>
            <person name="Lee K.H."/>
            <person name="Betenbaugh M.J."/>
            <person name="Quake S.R."/>
            <person name="Famili I."/>
            <person name="Palsson B.O."/>
            <person name="Wang J."/>
        </authorList>
    </citation>
    <scope>NUCLEOTIDE SEQUENCE [LARGE SCALE GENOMIC DNA]</scope>
    <source>
        <strain evidence="3">CHO K1 cell line</strain>
    </source>
</reference>
<dbReference type="Proteomes" id="UP000001075">
    <property type="component" value="Unassembled WGS sequence"/>
</dbReference>
<dbReference type="AlphaFoldDB" id="G3IAB8"/>
<evidence type="ECO:0000313" key="2">
    <source>
        <dbReference type="EMBL" id="EGW06394.1"/>
    </source>
</evidence>
<proteinExistence type="predicted"/>
<organism evidence="2 3">
    <name type="scientific">Cricetulus griseus</name>
    <name type="common">Chinese hamster</name>
    <name type="synonym">Cricetulus barabensis griseus</name>
    <dbReference type="NCBI Taxonomy" id="10029"/>
    <lineage>
        <taxon>Eukaryota</taxon>
        <taxon>Metazoa</taxon>
        <taxon>Chordata</taxon>
        <taxon>Craniata</taxon>
        <taxon>Vertebrata</taxon>
        <taxon>Euteleostomi</taxon>
        <taxon>Mammalia</taxon>
        <taxon>Eutheria</taxon>
        <taxon>Euarchontoglires</taxon>
        <taxon>Glires</taxon>
        <taxon>Rodentia</taxon>
        <taxon>Myomorpha</taxon>
        <taxon>Muroidea</taxon>
        <taxon>Cricetidae</taxon>
        <taxon>Cricetinae</taxon>
        <taxon>Cricetulus</taxon>
    </lineage>
</organism>
<feature type="region of interest" description="Disordered" evidence="1">
    <location>
        <begin position="1"/>
        <end position="57"/>
    </location>
</feature>
<sequence>MLSRREANKLNSSSHQQEDSKENAGKGNEVARKLYSDSHQQNMLLQSGTETGLFLLR</sequence>
<dbReference type="InParanoid" id="G3IAB8"/>
<gene>
    <name evidence="2" type="ORF">I79_020538</name>
</gene>
<protein>
    <submittedName>
        <fullName evidence="2">Uncharacterized protein</fullName>
    </submittedName>
</protein>
<feature type="compositionally biased region" description="Polar residues" evidence="1">
    <location>
        <begin position="37"/>
        <end position="50"/>
    </location>
</feature>
<evidence type="ECO:0000256" key="1">
    <source>
        <dbReference type="SAM" id="MobiDB-lite"/>
    </source>
</evidence>
<evidence type="ECO:0000313" key="3">
    <source>
        <dbReference type="Proteomes" id="UP000001075"/>
    </source>
</evidence>
<name>G3IAB8_CRIGR</name>
<dbReference type="EMBL" id="JH001690">
    <property type="protein sequence ID" value="EGW06394.1"/>
    <property type="molecule type" value="Genomic_DNA"/>
</dbReference>
<accession>G3IAB8</accession>